<dbReference type="PANTHER" id="PTHR10887:SF341">
    <property type="entry name" value="NFX1-TYPE ZINC FINGER-CONTAINING PROTEIN 1"/>
    <property type="match status" value="1"/>
</dbReference>
<dbReference type="GO" id="GO:0031048">
    <property type="term" value="P:regulatory ncRNA-mediated heterochromatin formation"/>
    <property type="evidence" value="ECO:0007669"/>
    <property type="project" value="TreeGrafter"/>
</dbReference>
<proteinExistence type="predicted"/>
<protein>
    <recommendedName>
        <fullName evidence="1">DNA2/NAM7 helicase helicase domain-containing protein</fullName>
    </recommendedName>
</protein>
<evidence type="ECO:0000313" key="2">
    <source>
        <dbReference type="EMBL" id="CAL1533893.1"/>
    </source>
</evidence>
<dbReference type="InterPro" id="IPR045055">
    <property type="entry name" value="DNA2/NAM7-like"/>
</dbReference>
<dbReference type="GO" id="GO:0004386">
    <property type="term" value="F:helicase activity"/>
    <property type="evidence" value="ECO:0007669"/>
    <property type="project" value="InterPro"/>
</dbReference>
<feature type="non-terminal residue" evidence="2">
    <location>
        <position position="289"/>
    </location>
</feature>
<organism evidence="2 3">
    <name type="scientific">Lymnaea stagnalis</name>
    <name type="common">Great pond snail</name>
    <name type="synonym">Helix stagnalis</name>
    <dbReference type="NCBI Taxonomy" id="6523"/>
    <lineage>
        <taxon>Eukaryota</taxon>
        <taxon>Metazoa</taxon>
        <taxon>Spiralia</taxon>
        <taxon>Lophotrochozoa</taxon>
        <taxon>Mollusca</taxon>
        <taxon>Gastropoda</taxon>
        <taxon>Heterobranchia</taxon>
        <taxon>Euthyneura</taxon>
        <taxon>Panpulmonata</taxon>
        <taxon>Hygrophila</taxon>
        <taxon>Lymnaeoidea</taxon>
        <taxon>Lymnaeidae</taxon>
        <taxon>Lymnaea</taxon>
    </lineage>
</organism>
<feature type="domain" description="DNA2/NAM7 helicase helicase" evidence="1">
    <location>
        <begin position="87"/>
        <end position="233"/>
    </location>
</feature>
<dbReference type="PANTHER" id="PTHR10887">
    <property type="entry name" value="DNA2/NAM7 HELICASE FAMILY"/>
    <property type="match status" value="1"/>
</dbReference>
<evidence type="ECO:0000313" key="3">
    <source>
        <dbReference type="Proteomes" id="UP001497497"/>
    </source>
</evidence>
<sequence length="289" mass="32660">FATASTHFKPYFNALKLLHENEASELPMEDTILRCHHKPKPPKYLLPSSGFTGIPYYNLSALMRTEEKVSVPILTTVKWPPTEEMCLNELQREAVMLALTKEVSVIQGPPGTGKSHVGRKILEVLLNNEPFSSHDKTGQENEPCSKGPILIVCKTLKALKKLLKGFSSHKKFPGMWGHVGSRQSTVVLDEYDSLESSVRTTLSLKNTNRNRSVNEQIDQLNKIMGSLETEIQSTDILRPYMLDHHYASLARATEFTNGNQTLKLWLNTPLHSPMITFKKPIEQRLKELV</sequence>
<dbReference type="GO" id="GO:0031380">
    <property type="term" value="C:nuclear RNA-directed RNA polymerase complex"/>
    <property type="evidence" value="ECO:0007669"/>
    <property type="project" value="TreeGrafter"/>
</dbReference>
<gene>
    <name evidence="2" type="ORF">GSLYS_00007853001</name>
</gene>
<dbReference type="Proteomes" id="UP001497497">
    <property type="component" value="Unassembled WGS sequence"/>
</dbReference>
<reference evidence="2 3" key="1">
    <citation type="submission" date="2024-04" db="EMBL/GenBank/DDBJ databases">
        <authorList>
            <consortium name="Genoscope - CEA"/>
            <person name="William W."/>
        </authorList>
    </citation>
    <scope>NUCLEOTIDE SEQUENCE [LARGE SCALE GENOMIC DNA]</scope>
</reference>
<dbReference type="InterPro" id="IPR041677">
    <property type="entry name" value="DNA2/NAM7_AAA_11"/>
</dbReference>
<dbReference type="EMBL" id="CAXITT010000155">
    <property type="protein sequence ID" value="CAL1533893.1"/>
    <property type="molecule type" value="Genomic_DNA"/>
</dbReference>
<dbReference type="SUPFAM" id="SSF52540">
    <property type="entry name" value="P-loop containing nucleoside triphosphate hydrolases"/>
    <property type="match status" value="1"/>
</dbReference>
<dbReference type="Pfam" id="PF13086">
    <property type="entry name" value="AAA_11"/>
    <property type="match status" value="1"/>
</dbReference>
<evidence type="ECO:0000259" key="1">
    <source>
        <dbReference type="Pfam" id="PF13086"/>
    </source>
</evidence>
<comment type="caution">
    <text evidence="2">The sequence shown here is derived from an EMBL/GenBank/DDBJ whole genome shotgun (WGS) entry which is preliminary data.</text>
</comment>
<dbReference type="AlphaFoldDB" id="A0AAV2HK20"/>
<dbReference type="Gene3D" id="3.40.50.300">
    <property type="entry name" value="P-loop containing nucleotide triphosphate hydrolases"/>
    <property type="match status" value="1"/>
</dbReference>
<feature type="non-terminal residue" evidence="2">
    <location>
        <position position="1"/>
    </location>
</feature>
<keyword evidence="3" id="KW-1185">Reference proteome</keyword>
<name>A0AAV2HK20_LYMST</name>
<dbReference type="InterPro" id="IPR027417">
    <property type="entry name" value="P-loop_NTPase"/>
</dbReference>
<accession>A0AAV2HK20</accession>